<dbReference type="Pfam" id="PF00106">
    <property type="entry name" value="adh_short"/>
    <property type="match status" value="1"/>
</dbReference>
<dbReference type="Proteomes" id="UP000016801">
    <property type="component" value="Unassembled WGS sequence"/>
</dbReference>
<dbReference type="SUPFAM" id="SSF56235">
    <property type="entry name" value="N-terminal nucleophile aminohydrolases (Ntn hydrolases)"/>
    <property type="match status" value="1"/>
</dbReference>
<keyword evidence="6" id="KW-0328">Glycosyltransferase</keyword>
<evidence type="ECO:0000313" key="7">
    <source>
        <dbReference type="Proteomes" id="UP000016801"/>
    </source>
</evidence>
<evidence type="ECO:0000256" key="4">
    <source>
        <dbReference type="SAM" id="MobiDB-lite"/>
    </source>
</evidence>
<dbReference type="GO" id="GO:0016757">
    <property type="term" value="F:glycosyltransferase activity"/>
    <property type="evidence" value="ECO:0007669"/>
    <property type="project" value="UniProtKB-KW"/>
</dbReference>
<dbReference type="VEuPathDB" id="FungiDB:CPUR_07832"/>
<keyword evidence="1 6" id="KW-0808">Transferase</keyword>
<dbReference type="EMBL" id="CAGA01000069">
    <property type="protein sequence ID" value="CCE33904.1"/>
    <property type="molecule type" value="Genomic_DNA"/>
</dbReference>
<protein>
    <submittedName>
        <fullName evidence="6">Probable amidophosphoribosyltransferase</fullName>
    </submittedName>
</protein>
<dbReference type="SUPFAM" id="SSF53271">
    <property type="entry name" value="PRTase-like"/>
    <property type="match status" value="1"/>
</dbReference>
<reference evidence="6 7" key="1">
    <citation type="journal article" date="2013" name="PLoS Genet.">
        <title>Plant-symbiotic fungi as chemical engineers: Multi-genome analysis of the Clavicipitaceae reveals dynamics of alkaloid loci.</title>
        <authorList>
            <person name="Schardl C.L."/>
            <person name="Young C.A."/>
            <person name="Hesse U."/>
            <person name="Amyotte S.G."/>
            <person name="Andreeva K."/>
            <person name="Calie P.J."/>
            <person name="Fleetwood D.J."/>
            <person name="Haws D.C."/>
            <person name="Moore N."/>
            <person name="Oeser B."/>
            <person name="Panaccione D.G."/>
            <person name="Schweri K.K."/>
            <person name="Voisey C.R."/>
            <person name="Farman M.L."/>
            <person name="Jaromczyk J.W."/>
            <person name="Roe B.A."/>
            <person name="O'Sullivan D.M."/>
            <person name="Scott B."/>
            <person name="Tudzynski P."/>
            <person name="An Z."/>
            <person name="Arnaoudova E.G."/>
            <person name="Bullock C.T."/>
            <person name="Charlton N.D."/>
            <person name="Chen L."/>
            <person name="Cox M."/>
            <person name="Dinkins R.D."/>
            <person name="Florea S."/>
            <person name="Glenn A.E."/>
            <person name="Gordon A."/>
            <person name="Gueldener U."/>
            <person name="Harris D.R."/>
            <person name="Hollin W."/>
            <person name="Jaromczyk J."/>
            <person name="Johnson R.D."/>
            <person name="Khan A.K."/>
            <person name="Leistner E."/>
            <person name="Leuchtmann A."/>
            <person name="Li C."/>
            <person name="Liu J."/>
            <person name="Liu J."/>
            <person name="Liu M."/>
            <person name="Mace W."/>
            <person name="Machado C."/>
            <person name="Nagabhyru P."/>
            <person name="Pan J."/>
            <person name="Schmid J."/>
            <person name="Sugawara K."/>
            <person name="Steiner U."/>
            <person name="Takach J.E."/>
            <person name="Tanaka E."/>
            <person name="Webb J.S."/>
            <person name="Wilson E.V."/>
            <person name="Wiseman J.L."/>
            <person name="Yoshida R."/>
            <person name="Zeng Z."/>
        </authorList>
    </citation>
    <scope>NUCLEOTIDE SEQUENCE [LARGE SCALE GENOMIC DNA]</scope>
    <source>
        <strain evidence="6 7">20.1</strain>
    </source>
</reference>
<dbReference type="Gene3D" id="3.60.20.10">
    <property type="entry name" value="Glutamine Phosphoribosylpyrophosphate, subunit 1, domain 1"/>
    <property type="match status" value="1"/>
</dbReference>
<evidence type="ECO:0000256" key="3">
    <source>
        <dbReference type="ARBA" id="ARBA00022962"/>
    </source>
</evidence>
<dbReference type="STRING" id="1111077.M1WI58"/>
<keyword evidence="2" id="KW-0521">NADP</keyword>
<evidence type="ECO:0000259" key="5">
    <source>
        <dbReference type="PROSITE" id="PS51278"/>
    </source>
</evidence>
<dbReference type="InterPro" id="IPR020904">
    <property type="entry name" value="Sc_DH/Rdtase_CS"/>
</dbReference>
<dbReference type="InterPro" id="IPR036291">
    <property type="entry name" value="NAD(P)-bd_dom_sf"/>
</dbReference>
<dbReference type="InterPro" id="IPR017932">
    <property type="entry name" value="GATase_2_dom"/>
</dbReference>
<accession>M1WI58</accession>
<evidence type="ECO:0000256" key="1">
    <source>
        <dbReference type="ARBA" id="ARBA00022679"/>
    </source>
</evidence>
<proteinExistence type="predicted"/>
<dbReference type="InterPro" id="IPR000836">
    <property type="entry name" value="PRTase_dom"/>
</dbReference>
<dbReference type="InterPro" id="IPR029055">
    <property type="entry name" value="Ntn_hydrolases_N"/>
</dbReference>
<dbReference type="eggNOG" id="KOG1611">
    <property type="taxonomic scope" value="Eukaryota"/>
</dbReference>
<dbReference type="PRINTS" id="PR00081">
    <property type="entry name" value="GDHRDH"/>
</dbReference>
<dbReference type="Pfam" id="PF00156">
    <property type="entry name" value="Pribosyltran"/>
    <property type="match status" value="1"/>
</dbReference>
<dbReference type="Gene3D" id="3.40.50.720">
    <property type="entry name" value="NAD(P)-binding Rossmann-like Domain"/>
    <property type="match status" value="1"/>
</dbReference>
<dbReference type="AlphaFoldDB" id="M1WI58"/>
<dbReference type="PROSITE" id="PS00061">
    <property type="entry name" value="ADH_SHORT"/>
    <property type="match status" value="1"/>
</dbReference>
<keyword evidence="7" id="KW-1185">Reference proteome</keyword>
<evidence type="ECO:0000256" key="2">
    <source>
        <dbReference type="ARBA" id="ARBA00022857"/>
    </source>
</evidence>
<dbReference type="PROSITE" id="PS51278">
    <property type="entry name" value="GATASE_TYPE_2"/>
    <property type="match status" value="1"/>
</dbReference>
<name>M1WI58_CLAP2</name>
<dbReference type="InterPro" id="IPR002347">
    <property type="entry name" value="SDR_fam"/>
</dbReference>
<evidence type="ECO:0000313" key="6">
    <source>
        <dbReference type="EMBL" id="CCE33904.1"/>
    </source>
</evidence>
<dbReference type="Pfam" id="PF13522">
    <property type="entry name" value="GATase_6"/>
    <property type="match status" value="1"/>
</dbReference>
<feature type="compositionally biased region" description="Basic and acidic residues" evidence="4">
    <location>
        <begin position="12"/>
        <end position="21"/>
    </location>
</feature>
<comment type="caution">
    <text evidence="6">The sequence shown here is derived from an EMBL/GenBank/DDBJ whole genome shotgun (WGS) entry which is preliminary data.</text>
</comment>
<gene>
    <name evidence="6" type="ORF">CPUR_07832</name>
</gene>
<organism evidence="6 7">
    <name type="scientific">Claviceps purpurea (strain 20.1)</name>
    <name type="common">Ergot fungus</name>
    <name type="synonym">Sphacelia segetum</name>
    <dbReference type="NCBI Taxonomy" id="1111077"/>
    <lineage>
        <taxon>Eukaryota</taxon>
        <taxon>Fungi</taxon>
        <taxon>Dikarya</taxon>
        <taxon>Ascomycota</taxon>
        <taxon>Pezizomycotina</taxon>
        <taxon>Sordariomycetes</taxon>
        <taxon>Hypocreomycetidae</taxon>
        <taxon>Hypocreales</taxon>
        <taxon>Clavicipitaceae</taxon>
        <taxon>Claviceps</taxon>
    </lineage>
</organism>
<dbReference type="OrthoDB" id="191723at2759"/>
<dbReference type="HOGENOM" id="CLU_358621_0_0_1"/>
<dbReference type="eggNOG" id="KOG0572">
    <property type="taxonomic scope" value="Eukaryota"/>
</dbReference>
<dbReference type="Gene3D" id="3.40.50.2020">
    <property type="match status" value="1"/>
</dbReference>
<dbReference type="PANTHER" id="PTHR11907">
    <property type="entry name" value="AMIDOPHOSPHORIBOSYLTRANSFERASE"/>
    <property type="match status" value="1"/>
</dbReference>
<feature type="domain" description="Glutamine amidotransferase type-2" evidence="5">
    <location>
        <begin position="1"/>
        <end position="240"/>
    </location>
</feature>
<feature type="region of interest" description="Disordered" evidence="4">
    <location>
        <begin position="1"/>
        <end position="21"/>
    </location>
</feature>
<dbReference type="CDD" id="cd06223">
    <property type="entry name" value="PRTases_typeI"/>
    <property type="match status" value="1"/>
</dbReference>
<dbReference type="SUPFAM" id="SSF51735">
    <property type="entry name" value="NAD(P)-binding Rossmann-fold domains"/>
    <property type="match status" value="1"/>
</dbReference>
<sequence length="781" mass="85640">MDANNKSSVAKMPRESPCHRVDECTKPKETALFQSTVMSDGARLRQLPGNLGIGHLRYPTAGSSSASEAQPFYGILTNAPHRSLDNPADLAKVNTPFGLCMSVNGNLINVEELREFLDVEARRHINSDSDSELLLNVYAHALTELGKSRVNSEDTFTALRMVYEKCQGAFACTVMIAGFGILGFRDANGIRPLCIGSRPSLTLEGATDYFMASESVALKQLGFGNIRDIKPGEAVFIQKGCAPIFRQVIEQRSYSPDIFEYVYFARPDTVMDGISVYRSRQNMGIELAKRMREVLGDKIIDEIDVVVPVPETSNTSAAVLAEQLNKPYSNAFVKNRYVFRTFILPNQGLRKKSVRRKLSPIECEFEGRNVLLVDDSLVRGTTSREIVQMVRECKAKKVIFVSCSPAITNQHIYGIDLADPAELAAHGRTTEEIAKYIQADHLVYLTLEGLKAACRDAADKDSKVEDFEIGVFNGNYVTGVPEGYFEHLSSMRKGKKRKADTLDLAMNGSTDSSGDPMVVANSGPVYGADPEYREDISPKGIGRQLASDLLLRLSTTVIATVRKPTHETALSLKSLPTGPYSRLLVMHLDDEDEDAAYNTLPERLASQGISTVDIVIANAGTAPSFTTTLNTQIESVQACFATNAIGPLQLFHACWSFLQATDAADARRRKFVLVSSVSGSIGSLDHETYPNTAYAMSKAAANWLAKKLSVEFRDMGLKVGIVHPGWVQTEMGQTLADAVGVQEPPVTVEESSRQVLKLIDDLSFETTHGKFMAIGGQELQW</sequence>
<keyword evidence="3" id="KW-0315">Glutamine amidotransferase</keyword>
<dbReference type="InterPro" id="IPR029057">
    <property type="entry name" value="PRTase-like"/>
</dbReference>